<evidence type="ECO:0000259" key="1">
    <source>
        <dbReference type="Pfam" id="PF00551"/>
    </source>
</evidence>
<protein>
    <submittedName>
        <fullName evidence="2">Formyltransferase family protein</fullName>
    </submittedName>
</protein>
<dbReference type="SUPFAM" id="SSF53328">
    <property type="entry name" value="Formyltransferase"/>
    <property type="match status" value="1"/>
</dbReference>
<sequence>MSFLRKLYKHLKVRIFLKETVVLYRLQNHQIQSSVAIVKHSTYKNITDILYFQSQRYIDTFKNFLSLGDKGYFAYLQDKCIHRSWLKSNEQIVHPHWAYPYKLKENEVFIHYCETAPEARGKNIYPHVISNIIKEHQDNDILISVNDENIASKKGVEKVGFRERESKSVNFTGNEIYKSEKPRVMIITMGISRILEPIISVHNVVGIIEPAPRNTKTNPKTFIFKIMRNLYSIFDKKAKTLKSYAVEKNIPYYYMNNGSDKNLEQWVKNINPDVIVVYSMSQLLKENIFSIPKYGTINLHPALLPSYRGPNPDFWMYYNRVKEGGVTVHYIDKGEDTGDIIYQEKYDFPLGLKSPKMLDLSIGKIGANLLLKALDNLENLPRVAQSTESPTKKARNIKAEEHKNIIDWQNWEIERIWHLLRGTELWLNALDQPKGIYKGQRWTIEEFEKCDINGYEVSKVYKESNKYFVACNDGKIFLNLKFSLKNFVLNILR</sequence>
<dbReference type="Pfam" id="PF00551">
    <property type="entry name" value="Formyl_trans_N"/>
    <property type="match status" value="1"/>
</dbReference>
<accession>A0AA96DZE2</accession>
<dbReference type="GO" id="GO:0004479">
    <property type="term" value="F:methionyl-tRNA formyltransferase activity"/>
    <property type="evidence" value="ECO:0007669"/>
    <property type="project" value="TreeGrafter"/>
</dbReference>
<dbReference type="Proteomes" id="UP001305220">
    <property type="component" value="Chromosome"/>
</dbReference>
<dbReference type="InterPro" id="IPR002376">
    <property type="entry name" value="Formyl_transf_N"/>
</dbReference>
<dbReference type="PANTHER" id="PTHR11138">
    <property type="entry name" value="METHIONYL-TRNA FORMYLTRANSFERASE"/>
    <property type="match status" value="1"/>
</dbReference>
<dbReference type="Gene3D" id="3.40.50.12230">
    <property type="match status" value="1"/>
</dbReference>
<dbReference type="RefSeq" id="WP_390875418.1">
    <property type="nucleotide sequence ID" value="NZ_CP134842.1"/>
</dbReference>
<feature type="domain" description="Formyl transferase N-terminal" evidence="1">
    <location>
        <begin position="249"/>
        <end position="346"/>
    </location>
</feature>
<gene>
    <name evidence="2" type="ORF">RMP68_10690</name>
</gene>
<organism evidence="2">
    <name type="scientific">Arcobacter cryaerophilus gv. pseudocryaerophilus</name>
    <dbReference type="NCBI Taxonomy" id="2933791"/>
    <lineage>
        <taxon>Bacteria</taxon>
        <taxon>Pseudomonadati</taxon>
        <taxon>Campylobacterota</taxon>
        <taxon>Epsilonproteobacteria</taxon>
        <taxon>Campylobacterales</taxon>
        <taxon>Arcobacteraceae</taxon>
        <taxon>Aliarcobacter</taxon>
    </lineage>
</organism>
<reference evidence="2" key="1">
    <citation type="submission" date="2023-09" db="EMBL/GenBank/DDBJ databases">
        <title>Arcobacter tbilisiensis sp. nov. isolated from chicken meat in Tbilisi, Georgia.</title>
        <authorList>
            <person name="Matthias R."/>
            <person name="Zautner A.E."/>
        </authorList>
    </citation>
    <scope>NUCLEOTIDE SEQUENCE</scope>
    <source>
        <strain evidence="2">LEO 62</strain>
    </source>
</reference>
<dbReference type="Gene3D" id="3.40.630.30">
    <property type="match status" value="1"/>
</dbReference>
<dbReference type="PANTHER" id="PTHR11138:SF5">
    <property type="entry name" value="METHIONYL-TRNA FORMYLTRANSFERASE, MITOCHONDRIAL"/>
    <property type="match status" value="1"/>
</dbReference>
<name>A0AA96DZE2_9BACT</name>
<dbReference type="InterPro" id="IPR036477">
    <property type="entry name" value="Formyl_transf_N_sf"/>
</dbReference>
<dbReference type="AlphaFoldDB" id="A0AA96DZE2"/>
<evidence type="ECO:0000313" key="2">
    <source>
        <dbReference type="EMBL" id="WNL33953.1"/>
    </source>
</evidence>
<dbReference type="SUPFAM" id="SSF55729">
    <property type="entry name" value="Acyl-CoA N-acyltransferases (Nat)"/>
    <property type="match status" value="1"/>
</dbReference>
<dbReference type="InterPro" id="IPR016181">
    <property type="entry name" value="Acyl_CoA_acyltransferase"/>
</dbReference>
<dbReference type="EMBL" id="CP134856">
    <property type="protein sequence ID" value="WNL33953.1"/>
    <property type="molecule type" value="Genomic_DNA"/>
</dbReference>
<proteinExistence type="predicted"/>